<evidence type="ECO:0000256" key="5">
    <source>
        <dbReference type="ARBA" id="ARBA00023274"/>
    </source>
</evidence>
<dbReference type="NCBIfam" id="TIGR00061">
    <property type="entry name" value="L21"/>
    <property type="match status" value="1"/>
</dbReference>
<evidence type="ECO:0000256" key="7">
    <source>
        <dbReference type="RuleBase" id="RU000562"/>
    </source>
</evidence>
<dbReference type="GO" id="GO:0005840">
    <property type="term" value="C:ribosome"/>
    <property type="evidence" value="ECO:0007669"/>
    <property type="project" value="UniProtKB-KW"/>
</dbReference>
<dbReference type="EMBL" id="PDKS01000002">
    <property type="protein sequence ID" value="PPI87293.1"/>
    <property type="molecule type" value="Genomic_DNA"/>
</dbReference>
<dbReference type="PROSITE" id="PS01169">
    <property type="entry name" value="RIBOSOMAL_L21"/>
    <property type="match status" value="1"/>
</dbReference>
<evidence type="ECO:0000256" key="1">
    <source>
        <dbReference type="ARBA" id="ARBA00008563"/>
    </source>
</evidence>
<dbReference type="AlphaFoldDB" id="A0A2P5SYB3"/>
<comment type="function">
    <text evidence="6 7">This protein binds to 23S rRNA in the presence of protein L20.</text>
</comment>
<dbReference type="GO" id="GO:0006412">
    <property type="term" value="P:translation"/>
    <property type="evidence" value="ECO:0007669"/>
    <property type="project" value="UniProtKB-UniRule"/>
</dbReference>
<dbReference type="RefSeq" id="WP_136131698.1">
    <property type="nucleotide sequence ID" value="NZ_PDKS01000002.1"/>
</dbReference>
<dbReference type="Proteomes" id="UP000296034">
    <property type="component" value="Unassembled WGS sequence"/>
</dbReference>
<dbReference type="PANTHER" id="PTHR21349">
    <property type="entry name" value="50S RIBOSOMAL PROTEIN L21"/>
    <property type="match status" value="1"/>
</dbReference>
<evidence type="ECO:0000256" key="3">
    <source>
        <dbReference type="ARBA" id="ARBA00022884"/>
    </source>
</evidence>
<evidence type="ECO:0000256" key="2">
    <source>
        <dbReference type="ARBA" id="ARBA00022730"/>
    </source>
</evidence>
<comment type="caution">
    <text evidence="8">The sequence shown here is derived from an EMBL/GenBank/DDBJ whole genome shotgun (WGS) entry which is preliminary data.</text>
</comment>
<dbReference type="Pfam" id="PF00829">
    <property type="entry name" value="Ribosomal_L21p"/>
    <property type="match status" value="1"/>
</dbReference>
<dbReference type="GO" id="GO:0005737">
    <property type="term" value="C:cytoplasm"/>
    <property type="evidence" value="ECO:0007669"/>
    <property type="project" value="UniProtKB-ARBA"/>
</dbReference>
<dbReference type="PANTHER" id="PTHR21349:SF0">
    <property type="entry name" value="LARGE RIBOSOMAL SUBUNIT PROTEIN BL21M"/>
    <property type="match status" value="1"/>
</dbReference>
<keyword evidence="2 6" id="KW-0699">rRNA-binding</keyword>
<dbReference type="InterPro" id="IPR018258">
    <property type="entry name" value="Ribosomal_bL21_CS"/>
</dbReference>
<keyword evidence="4 6" id="KW-0689">Ribosomal protein</keyword>
<comment type="similarity">
    <text evidence="1 6 7">Belongs to the bacterial ribosomal protein bL21 family.</text>
</comment>
<keyword evidence="5 6" id="KW-0687">Ribonucleoprotein</keyword>
<dbReference type="GO" id="GO:1990904">
    <property type="term" value="C:ribonucleoprotein complex"/>
    <property type="evidence" value="ECO:0007669"/>
    <property type="project" value="UniProtKB-KW"/>
</dbReference>
<dbReference type="InterPro" id="IPR036164">
    <property type="entry name" value="bL21-like_sf"/>
</dbReference>
<dbReference type="HAMAP" id="MF_01363">
    <property type="entry name" value="Ribosomal_bL21"/>
    <property type="match status" value="1"/>
</dbReference>
<evidence type="ECO:0000313" key="8">
    <source>
        <dbReference type="EMBL" id="PPI87293.1"/>
    </source>
</evidence>
<sequence length="111" mass="12994">MYAVFQSCGKQYKAIVGQVIQLEKLNFKIGDSIQFKDVLMIAQDKKIKIGTPFVLNSTVKGEIINHGRDKKIKIIKFKRRKHYRKQQGHRQWFTKVKITDINIIEDFKVGT</sequence>
<evidence type="ECO:0000256" key="4">
    <source>
        <dbReference type="ARBA" id="ARBA00022980"/>
    </source>
</evidence>
<evidence type="ECO:0000256" key="6">
    <source>
        <dbReference type="HAMAP-Rule" id="MF_01363"/>
    </source>
</evidence>
<comment type="subunit">
    <text evidence="6">Part of the 50S ribosomal subunit. Contacts protein L20.</text>
</comment>
<gene>
    <name evidence="6 8" type="primary">rplU</name>
    <name evidence="8" type="ORF">CRV11_02065</name>
</gene>
<keyword evidence="3 6" id="KW-0694">RNA-binding</keyword>
<dbReference type="GO" id="GO:0003735">
    <property type="term" value="F:structural constituent of ribosome"/>
    <property type="evidence" value="ECO:0007669"/>
    <property type="project" value="InterPro"/>
</dbReference>
<reference evidence="8 9" key="1">
    <citation type="journal article" date="2018" name="Genome Biol. Evol.">
        <title>Cladogenesis and Genomic Streamlining in Extracellular Endosymbionts of Tropical Stink Bugs.</title>
        <authorList>
            <person name="Otero-Bravo A."/>
            <person name="Goffredi S."/>
            <person name="Sabree Z.L."/>
        </authorList>
    </citation>
    <scope>NUCLEOTIDE SEQUENCE [LARGE SCALE GENOMIC DNA]</scope>
    <source>
        <strain evidence="8 9">SoET</strain>
    </source>
</reference>
<evidence type="ECO:0000313" key="9">
    <source>
        <dbReference type="Proteomes" id="UP000296034"/>
    </source>
</evidence>
<name>A0A2P5SYB3_9GAMM</name>
<dbReference type="SUPFAM" id="SSF141091">
    <property type="entry name" value="L21p-like"/>
    <property type="match status" value="1"/>
</dbReference>
<proteinExistence type="inferred from homology"/>
<dbReference type="InterPro" id="IPR001787">
    <property type="entry name" value="Ribosomal_bL21"/>
</dbReference>
<dbReference type="InterPro" id="IPR028909">
    <property type="entry name" value="bL21-like"/>
</dbReference>
<accession>A0A2P5SYB3</accession>
<dbReference type="GO" id="GO:0019843">
    <property type="term" value="F:rRNA binding"/>
    <property type="evidence" value="ECO:0007669"/>
    <property type="project" value="UniProtKB-UniRule"/>
</dbReference>
<protein>
    <recommendedName>
        <fullName evidence="6">Large ribosomal subunit protein bL21</fullName>
    </recommendedName>
</protein>
<dbReference type="OrthoDB" id="9813334at2"/>
<organism evidence="8 9">
    <name type="scientific">Candidatus Pantoea edessiphila</name>
    <dbReference type="NCBI Taxonomy" id="2044610"/>
    <lineage>
        <taxon>Bacteria</taxon>
        <taxon>Pseudomonadati</taxon>
        <taxon>Pseudomonadota</taxon>
        <taxon>Gammaproteobacteria</taxon>
        <taxon>Enterobacterales</taxon>
        <taxon>Erwiniaceae</taxon>
        <taxon>Pantoea</taxon>
    </lineage>
</organism>